<dbReference type="Pfam" id="PF00005">
    <property type="entry name" value="ABC_tran"/>
    <property type="match status" value="1"/>
</dbReference>
<gene>
    <name evidence="5" type="ORF">DILT_LOCUS5656</name>
</gene>
<dbReference type="GO" id="GO:0016887">
    <property type="term" value="F:ATP hydrolysis activity"/>
    <property type="evidence" value="ECO:0007669"/>
    <property type="project" value="InterPro"/>
</dbReference>
<proteinExistence type="predicted"/>
<dbReference type="Gene3D" id="3.40.50.300">
    <property type="entry name" value="P-loop containing nucleotide triphosphate hydrolases"/>
    <property type="match status" value="1"/>
</dbReference>
<feature type="region of interest" description="Disordered" evidence="2">
    <location>
        <begin position="143"/>
        <end position="186"/>
    </location>
</feature>
<name>A0A3P7KXH8_DIBLA</name>
<dbReference type="OrthoDB" id="2110130at2759"/>
<organism evidence="5 6">
    <name type="scientific">Dibothriocephalus latus</name>
    <name type="common">Fish tapeworm</name>
    <name type="synonym">Diphyllobothrium latum</name>
    <dbReference type="NCBI Taxonomy" id="60516"/>
    <lineage>
        <taxon>Eukaryota</taxon>
        <taxon>Metazoa</taxon>
        <taxon>Spiralia</taxon>
        <taxon>Lophotrochozoa</taxon>
        <taxon>Platyhelminthes</taxon>
        <taxon>Cestoda</taxon>
        <taxon>Eucestoda</taxon>
        <taxon>Diphyllobothriidea</taxon>
        <taxon>Diphyllobothriidae</taxon>
        <taxon>Dibothriocephalus</taxon>
    </lineage>
</organism>
<dbReference type="Pfam" id="PF26051">
    <property type="entry name" value="PWI_ABCF3"/>
    <property type="match status" value="1"/>
</dbReference>
<evidence type="ECO:0000256" key="1">
    <source>
        <dbReference type="ARBA" id="ARBA00022737"/>
    </source>
</evidence>
<dbReference type="PANTHER" id="PTHR19211">
    <property type="entry name" value="ATP-BINDING TRANSPORT PROTEIN-RELATED"/>
    <property type="match status" value="1"/>
</dbReference>
<keyword evidence="6" id="KW-1185">Reference proteome</keyword>
<dbReference type="SUPFAM" id="SSF52540">
    <property type="entry name" value="P-loop containing nucleoside triphosphate hydrolases"/>
    <property type="match status" value="1"/>
</dbReference>
<evidence type="ECO:0000313" key="6">
    <source>
        <dbReference type="Proteomes" id="UP000281553"/>
    </source>
</evidence>
<evidence type="ECO:0000259" key="3">
    <source>
        <dbReference type="Pfam" id="PF00005"/>
    </source>
</evidence>
<sequence>MIVADKESPMFLSMQAKYAEAMNEVRRIFPSMDKDVDTYLEGIITENGDHFESPDEVFEAVGSFLEGSNPNLDVSGIKKLCTELFQILRPDGEVDGPTALDEPVHMASLVNNFNDRVINTSSIWMAKREKAPSVNQKKLAKAEAKLKGKMTKKSSSNDLSKTTTNPQSDTACVSQQPDRKTADASTRKVTDIHIENFDITFGSSLSFSWSDNFVAGTLESDLENPAWSVDDETESGNARSPTKSVRVLLEGASLHLALGRRYGLIGRNGYGKTTLLRALAW</sequence>
<dbReference type="InterPro" id="IPR058770">
    <property type="entry name" value="PWI_ABCF3"/>
</dbReference>
<evidence type="ECO:0000259" key="4">
    <source>
        <dbReference type="Pfam" id="PF26051"/>
    </source>
</evidence>
<dbReference type="EMBL" id="UYRU01047866">
    <property type="protein sequence ID" value="VDN09825.1"/>
    <property type="molecule type" value="Genomic_DNA"/>
</dbReference>
<feature type="compositionally biased region" description="Polar residues" evidence="2">
    <location>
        <begin position="153"/>
        <end position="176"/>
    </location>
</feature>
<feature type="domain" description="ABC transporter" evidence="3">
    <location>
        <begin position="249"/>
        <end position="280"/>
    </location>
</feature>
<dbReference type="InterPro" id="IPR050611">
    <property type="entry name" value="ABCF"/>
</dbReference>
<dbReference type="GO" id="GO:0005524">
    <property type="term" value="F:ATP binding"/>
    <property type="evidence" value="ECO:0007669"/>
    <property type="project" value="InterPro"/>
</dbReference>
<dbReference type="Proteomes" id="UP000281553">
    <property type="component" value="Unassembled WGS sequence"/>
</dbReference>
<dbReference type="InterPro" id="IPR027417">
    <property type="entry name" value="P-loop_NTPase"/>
</dbReference>
<dbReference type="InterPro" id="IPR003439">
    <property type="entry name" value="ABC_transporter-like_ATP-bd"/>
</dbReference>
<protein>
    <submittedName>
        <fullName evidence="5">Uncharacterized protein</fullName>
    </submittedName>
</protein>
<evidence type="ECO:0000313" key="5">
    <source>
        <dbReference type="EMBL" id="VDN09825.1"/>
    </source>
</evidence>
<feature type="compositionally biased region" description="Basic and acidic residues" evidence="2">
    <location>
        <begin position="177"/>
        <end position="186"/>
    </location>
</feature>
<dbReference type="PANTHER" id="PTHR19211:SF117">
    <property type="entry name" value="ATP-BINDING CASSETTE SUB-FAMILY F MEMBER 3"/>
    <property type="match status" value="1"/>
</dbReference>
<reference evidence="5 6" key="1">
    <citation type="submission" date="2018-11" db="EMBL/GenBank/DDBJ databases">
        <authorList>
            <consortium name="Pathogen Informatics"/>
        </authorList>
    </citation>
    <scope>NUCLEOTIDE SEQUENCE [LARGE SCALE GENOMIC DNA]</scope>
</reference>
<dbReference type="AlphaFoldDB" id="A0A3P7KXH8"/>
<accession>A0A3P7KXH8</accession>
<keyword evidence="1" id="KW-0677">Repeat</keyword>
<evidence type="ECO:0000256" key="2">
    <source>
        <dbReference type="SAM" id="MobiDB-lite"/>
    </source>
</evidence>
<feature type="domain" description="ABCF3 PWI-like helical bundle" evidence="4">
    <location>
        <begin position="20"/>
        <end position="90"/>
    </location>
</feature>